<dbReference type="GO" id="GO:0031119">
    <property type="term" value="P:tRNA pseudouridine synthesis"/>
    <property type="evidence" value="ECO:0007669"/>
    <property type="project" value="InterPro"/>
</dbReference>
<dbReference type="InterPro" id="IPR041708">
    <property type="entry name" value="PUS1/PUS2-like"/>
</dbReference>
<feature type="binding site" evidence="6">
    <location>
        <position position="210"/>
    </location>
    <ligand>
        <name>substrate</name>
    </ligand>
</feature>
<dbReference type="FunFam" id="3.30.70.580:FF:000002">
    <property type="entry name" value="tRNA pseudouridine synthase"/>
    <property type="match status" value="1"/>
</dbReference>
<dbReference type="InterPro" id="IPR020095">
    <property type="entry name" value="PsdUridine_synth_TruA_C"/>
</dbReference>
<dbReference type="Proteomes" id="UP001174909">
    <property type="component" value="Unassembled WGS sequence"/>
</dbReference>
<dbReference type="AlphaFoldDB" id="A0AA35WTM0"/>
<dbReference type="GO" id="GO:0003723">
    <property type="term" value="F:RNA binding"/>
    <property type="evidence" value="ECO:0007669"/>
    <property type="project" value="InterPro"/>
</dbReference>
<dbReference type="Gene3D" id="3.30.70.660">
    <property type="entry name" value="Pseudouridine synthase I, catalytic domain, C-terminal subdomain"/>
    <property type="match status" value="1"/>
</dbReference>
<dbReference type="PANTHER" id="PTHR11142:SF4">
    <property type="entry name" value="PSEUDOURIDYLATE SYNTHASE 1 HOMOLOG"/>
    <property type="match status" value="1"/>
</dbReference>
<evidence type="ECO:0000256" key="5">
    <source>
        <dbReference type="PIRSR" id="PIRSR641708-1"/>
    </source>
</evidence>
<proteinExistence type="inferred from homology"/>
<dbReference type="InterPro" id="IPR020103">
    <property type="entry name" value="PsdUridine_synth_cat_dom_sf"/>
</dbReference>
<feature type="domain" description="Pseudouridine synthase I TruA alpha/beta" evidence="8">
    <location>
        <begin position="370"/>
        <end position="433"/>
    </location>
</feature>
<accession>A0AA35WTM0</accession>
<evidence type="ECO:0000256" key="7">
    <source>
        <dbReference type="SAM" id="MobiDB-lite"/>
    </source>
</evidence>
<reference evidence="9" key="1">
    <citation type="submission" date="2023-03" db="EMBL/GenBank/DDBJ databases">
        <authorList>
            <person name="Steffen K."/>
            <person name="Cardenas P."/>
        </authorList>
    </citation>
    <scope>NUCLEOTIDE SEQUENCE</scope>
</reference>
<feature type="region of interest" description="Disordered" evidence="7">
    <location>
        <begin position="284"/>
        <end position="368"/>
    </location>
</feature>
<feature type="compositionally biased region" description="Polar residues" evidence="7">
    <location>
        <begin position="284"/>
        <end position="294"/>
    </location>
</feature>
<dbReference type="EMBL" id="CASHTH010002343">
    <property type="protein sequence ID" value="CAI8028526.1"/>
    <property type="molecule type" value="Genomic_DNA"/>
</dbReference>
<comment type="similarity">
    <text evidence="1">Belongs to the tRNA pseudouridine synthase TruA family.</text>
</comment>
<evidence type="ECO:0000256" key="1">
    <source>
        <dbReference type="ARBA" id="ARBA00009375"/>
    </source>
</evidence>
<dbReference type="InterPro" id="IPR001406">
    <property type="entry name" value="PsdUridine_synth_TruA"/>
</dbReference>
<feature type="active site" description="Nucleophile" evidence="5">
    <location>
        <position position="155"/>
    </location>
</feature>
<evidence type="ECO:0000256" key="4">
    <source>
        <dbReference type="ARBA" id="ARBA00036943"/>
    </source>
</evidence>
<feature type="compositionally biased region" description="Acidic residues" evidence="7">
    <location>
        <begin position="67"/>
        <end position="76"/>
    </location>
</feature>
<dbReference type="SUPFAM" id="SSF55120">
    <property type="entry name" value="Pseudouridine synthase"/>
    <property type="match status" value="1"/>
</dbReference>
<feature type="region of interest" description="Disordered" evidence="7">
    <location>
        <begin position="36"/>
        <end position="86"/>
    </location>
</feature>
<protein>
    <submittedName>
        <fullName evidence="9">tRNA pseudouridine synthase A</fullName>
    </submittedName>
</protein>
<dbReference type="InterPro" id="IPR020097">
    <property type="entry name" value="PsdUridine_synth_TruA_a/b_dom"/>
</dbReference>
<comment type="catalytic activity">
    <reaction evidence="4">
        <text>a uridine in tRNA = a pseudouridine in tRNA</text>
        <dbReference type="Rhea" id="RHEA:54572"/>
        <dbReference type="Rhea" id="RHEA-COMP:13339"/>
        <dbReference type="Rhea" id="RHEA-COMP:13934"/>
        <dbReference type="ChEBI" id="CHEBI:65314"/>
        <dbReference type="ChEBI" id="CHEBI:65315"/>
    </reaction>
</comment>
<comment type="caution">
    <text evidence="9">The sequence shown here is derived from an EMBL/GenBank/DDBJ whole genome shotgun (WGS) entry which is preliminary data.</text>
</comment>
<dbReference type="Pfam" id="PF01416">
    <property type="entry name" value="PseudoU_synth_1"/>
    <property type="match status" value="1"/>
</dbReference>
<evidence type="ECO:0000259" key="8">
    <source>
        <dbReference type="Pfam" id="PF01416"/>
    </source>
</evidence>
<dbReference type="GO" id="GO:0005634">
    <property type="term" value="C:nucleus"/>
    <property type="evidence" value="ECO:0007669"/>
    <property type="project" value="TreeGrafter"/>
</dbReference>
<dbReference type="CDD" id="cd02568">
    <property type="entry name" value="PseudoU_synth_PUS1_PUS2"/>
    <property type="match status" value="1"/>
</dbReference>
<keyword evidence="3" id="KW-0413">Isomerase</keyword>
<evidence type="ECO:0000313" key="10">
    <source>
        <dbReference type="Proteomes" id="UP001174909"/>
    </source>
</evidence>
<dbReference type="GO" id="GO:0009982">
    <property type="term" value="F:pseudouridine synthase activity"/>
    <property type="evidence" value="ECO:0007669"/>
    <property type="project" value="InterPro"/>
</dbReference>
<feature type="compositionally biased region" description="Basic and acidic residues" evidence="7">
    <location>
        <begin position="320"/>
        <end position="368"/>
    </location>
</feature>
<keyword evidence="10" id="KW-1185">Reference proteome</keyword>
<evidence type="ECO:0000256" key="2">
    <source>
        <dbReference type="ARBA" id="ARBA00022694"/>
    </source>
</evidence>
<evidence type="ECO:0000256" key="3">
    <source>
        <dbReference type="ARBA" id="ARBA00023235"/>
    </source>
</evidence>
<keyword evidence="2" id="KW-0819">tRNA processing</keyword>
<dbReference type="GO" id="GO:1990481">
    <property type="term" value="P:mRNA pseudouridine synthesis"/>
    <property type="evidence" value="ECO:0007669"/>
    <property type="project" value="TreeGrafter"/>
</dbReference>
<gene>
    <name evidence="9" type="ORF">GBAR_LOCUS16257</name>
</gene>
<dbReference type="InterPro" id="IPR020094">
    <property type="entry name" value="TruA/RsuA/RluB/E/F_N"/>
</dbReference>
<dbReference type="PANTHER" id="PTHR11142">
    <property type="entry name" value="PSEUDOURIDYLATE SYNTHASE"/>
    <property type="match status" value="1"/>
</dbReference>
<feature type="compositionally biased region" description="Basic and acidic residues" evidence="7">
    <location>
        <begin position="295"/>
        <end position="312"/>
    </location>
</feature>
<sequence length="447" mass="50389">MWWKLTRRIRPCEKLTVSSSALQKLLRACGIMAEDLASPPPAKRRCAEPEAGEEEPQTLVASRDEHNIDDDDDDDDASKPLIEPPEPVKFQRIKRKKCALLLSYNGQGYLGMQLNPGTKTIERDLLEALAKAEAFPDEMKLDLGKLQFQRCSRTDKGVSAARQVVSIKIRPEKRVIELANQYLPPQIRIMGLRRATKTFNSKTACSSRTYEYLLPTYAFAPYAWTTLDYRIDDSTREKVGRLLKMYEKSHNYHNFTSGKKYEEDSAMRHIISFTCDAPFLASRSSQPQILNSTTQEKREEEREGEREGENGKELQTSAKTKTESSEVENDAAKCGDEQNVKMEDGNAVEKSDSGADCGHMGKEESKQSAKKVEFMTLKVKGQSFMIHQIRKMVGLVIAIVRGFAPETTLIEAFQKGKVDIPRAPALGLLLENVSLSYQLVHCQSIGR</sequence>
<evidence type="ECO:0000313" key="9">
    <source>
        <dbReference type="EMBL" id="CAI8028526.1"/>
    </source>
</evidence>
<name>A0AA35WTM0_GEOBA</name>
<evidence type="ECO:0000256" key="6">
    <source>
        <dbReference type="PIRSR" id="PIRSR641708-2"/>
    </source>
</evidence>
<organism evidence="9 10">
    <name type="scientific">Geodia barretti</name>
    <name type="common">Barrett's horny sponge</name>
    <dbReference type="NCBI Taxonomy" id="519541"/>
    <lineage>
        <taxon>Eukaryota</taxon>
        <taxon>Metazoa</taxon>
        <taxon>Porifera</taxon>
        <taxon>Demospongiae</taxon>
        <taxon>Heteroscleromorpha</taxon>
        <taxon>Tetractinellida</taxon>
        <taxon>Astrophorina</taxon>
        <taxon>Geodiidae</taxon>
        <taxon>Geodia</taxon>
    </lineage>
</organism>
<dbReference type="Gene3D" id="3.30.70.580">
    <property type="entry name" value="Pseudouridine synthase I, catalytic domain, N-terminal subdomain"/>
    <property type="match status" value="1"/>
</dbReference>